<dbReference type="Gene3D" id="3.40.50.150">
    <property type="entry name" value="Vaccinia Virus protein VP39"/>
    <property type="match status" value="1"/>
</dbReference>
<evidence type="ECO:0000256" key="8">
    <source>
        <dbReference type="PROSITE-ProRule" id="PRU01026"/>
    </source>
</evidence>
<dbReference type="InterPro" id="IPR011530">
    <property type="entry name" value="rRNA_adenine_dimethylase"/>
</dbReference>
<accession>A0A937F7E9</accession>
<evidence type="ECO:0000313" key="10">
    <source>
        <dbReference type="EMBL" id="MBL3656407.1"/>
    </source>
</evidence>
<dbReference type="GO" id="GO:0052908">
    <property type="term" value="F:16S rRNA (adenine(1518)-N(6)/adenine(1519)-N(6))-dimethyltransferase activity"/>
    <property type="evidence" value="ECO:0007669"/>
    <property type="project" value="UniProtKB-EC"/>
</dbReference>
<feature type="binding site" evidence="7 8">
    <location>
        <position position="85"/>
    </location>
    <ligand>
        <name>S-adenosyl-L-methionine</name>
        <dbReference type="ChEBI" id="CHEBI:59789"/>
    </ligand>
</feature>
<comment type="subcellular location">
    <subcellularLocation>
        <location evidence="7">Cytoplasm</location>
    </subcellularLocation>
</comment>
<dbReference type="InterPro" id="IPR020598">
    <property type="entry name" value="rRNA_Ade_methylase_Trfase_N"/>
</dbReference>
<sequence>MVKPKKHLGQHFLKDNDIARDIVKAVKQHKKGMKILEIGPGTGVLTQFLMEDYADDIILIDLDRESINYLEKHYSEIKENIIYGDFLKLDLRERLGEEYIVIGNFPYNISSQIFFKILDDKEKVVEVVGMLQKEVAERLASPPGNKNYGILSVLLQAYYDIEYLFTVGREVFDPPPKVQSGVIRLVRNDRQALDCDEDLFKRVVKQGFQNRRKTLRNALKPLNLTDEVKQLPVLNKRAEELSVKEFEELTNTVAIGRINEV</sequence>
<feature type="binding site" evidence="7 8">
    <location>
        <position position="104"/>
    </location>
    <ligand>
        <name>S-adenosyl-L-methionine</name>
        <dbReference type="ChEBI" id="CHEBI:59789"/>
    </ligand>
</feature>
<comment type="caution">
    <text evidence="10">The sequence shown here is derived from an EMBL/GenBank/DDBJ whole genome shotgun (WGS) entry which is preliminary data.</text>
</comment>
<keyword evidence="4 7" id="KW-0808">Transferase</keyword>
<dbReference type="PANTHER" id="PTHR11727:SF7">
    <property type="entry name" value="DIMETHYLADENOSINE TRANSFERASE-RELATED"/>
    <property type="match status" value="1"/>
</dbReference>
<evidence type="ECO:0000256" key="2">
    <source>
        <dbReference type="ARBA" id="ARBA00022552"/>
    </source>
</evidence>
<feature type="domain" description="Ribosomal RNA adenine methylase transferase N-terminal" evidence="9">
    <location>
        <begin position="18"/>
        <end position="189"/>
    </location>
</feature>
<comment type="similarity">
    <text evidence="7">Belongs to the class I-like SAM-binding methyltransferase superfamily. rRNA adenine N(6)-methyltransferase family. RsmA subfamily.</text>
</comment>
<gene>
    <name evidence="7 10" type="primary">rsmA</name>
    <name evidence="7" type="synonym">ksgA</name>
    <name evidence="10" type="ORF">JL102_09720</name>
</gene>
<evidence type="ECO:0000256" key="6">
    <source>
        <dbReference type="ARBA" id="ARBA00022884"/>
    </source>
</evidence>
<proteinExistence type="inferred from homology"/>
<keyword evidence="1 7" id="KW-0963">Cytoplasm</keyword>
<dbReference type="GO" id="GO:0003723">
    <property type="term" value="F:RNA binding"/>
    <property type="evidence" value="ECO:0007669"/>
    <property type="project" value="UniProtKB-UniRule"/>
</dbReference>
<evidence type="ECO:0000256" key="4">
    <source>
        <dbReference type="ARBA" id="ARBA00022679"/>
    </source>
</evidence>
<dbReference type="Pfam" id="PF00398">
    <property type="entry name" value="RrnaAD"/>
    <property type="match status" value="1"/>
</dbReference>
<keyword evidence="3 7" id="KW-0489">Methyltransferase</keyword>
<dbReference type="InterPro" id="IPR001737">
    <property type="entry name" value="KsgA/Erm"/>
</dbReference>
<dbReference type="GO" id="GO:0005829">
    <property type="term" value="C:cytosol"/>
    <property type="evidence" value="ECO:0007669"/>
    <property type="project" value="TreeGrafter"/>
</dbReference>
<reference evidence="10" key="1">
    <citation type="submission" date="2021-01" db="EMBL/GenBank/DDBJ databases">
        <title>Fulvivirga kasyanovii gen. nov., sp nov., a novel member of the phylum Bacteroidetes isolated from seawater in a mussel farm.</title>
        <authorList>
            <person name="Zhao L.-H."/>
            <person name="Wang Z.-J."/>
        </authorList>
    </citation>
    <scope>NUCLEOTIDE SEQUENCE</scope>
    <source>
        <strain evidence="10">2943</strain>
    </source>
</reference>
<keyword evidence="6 7" id="KW-0694">RNA-binding</keyword>
<evidence type="ECO:0000313" key="11">
    <source>
        <dbReference type="Proteomes" id="UP000659388"/>
    </source>
</evidence>
<keyword evidence="5 7" id="KW-0949">S-adenosyl-L-methionine</keyword>
<evidence type="ECO:0000256" key="1">
    <source>
        <dbReference type="ARBA" id="ARBA00022490"/>
    </source>
</evidence>
<protein>
    <recommendedName>
        <fullName evidence="7">Ribosomal RNA small subunit methyltransferase A</fullName>
        <ecNumber evidence="7">2.1.1.182</ecNumber>
    </recommendedName>
    <alternativeName>
        <fullName evidence="7">16S rRNA (adenine(1518)-N(6)/adenine(1519)-N(6))-dimethyltransferase</fullName>
    </alternativeName>
    <alternativeName>
        <fullName evidence="7">16S rRNA dimethyladenosine transferase</fullName>
    </alternativeName>
    <alternativeName>
        <fullName evidence="7">16S rRNA dimethylase</fullName>
    </alternativeName>
    <alternativeName>
        <fullName evidence="7">S-adenosylmethionine-6-N', N'-adenosyl(rRNA) dimethyltransferase</fullName>
    </alternativeName>
</protein>
<dbReference type="HAMAP" id="MF_00607">
    <property type="entry name" value="16SrRNA_methyltr_A"/>
    <property type="match status" value="1"/>
</dbReference>
<dbReference type="SMART" id="SM00650">
    <property type="entry name" value="rADc"/>
    <property type="match status" value="1"/>
</dbReference>
<comment type="function">
    <text evidence="7">Specifically dimethylates two adjacent adenosines (A1518 and A1519) in the loop of a conserved hairpin near the 3'-end of 16S rRNA in the 30S particle. May play a critical role in biogenesis of 30S subunits.</text>
</comment>
<feature type="binding site" evidence="7 8">
    <location>
        <position position="11"/>
    </location>
    <ligand>
        <name>S-adenosyl-L-methionine</name>
        <dbReference type="ChEBI" id="CHEBI:59789"/>
    </ligand>
</feature>
<comment type="catalytic activity">
    <reaction evidence="7">
        <text>adenosine(1518)/adenosine(1519) in 16S rRNA + 4 S-adenosyl-L-methionine = N(6)-dimethyladenosine(1518)/N(6)-dimethyladenosine(1519) in 16S rRNA + 4 S-adenosyl-L-homocysteine + 4 H(+)</text>
        <dbReference type="Rhea" id="RHEA:19609"/>
        <dbReference type="Rhea" id="RHEA-COMP:10232"/>
        <dbReference type="Rhea" id="RHEA-COMP:10233"/>
        <dbReference type="ChEBI" id="CHEBI:15378"/>
        <dbReference type="ChEBI" id="CHEBI:57856"/>
        <dbReference type="ChEBI" id="CHEBI:59789"/>
        <dbReference type="ChEBI" id="CHEBI:74411"/>
        <dbReference type="ChEBI" id="CHEBI:74493"/>
        <dbReference type="EC" id="2.1.1.182"/>
    </reaction>
</comment>
<evidence type="ECO:0000259" key="9">
    <source>
        <dbReference type="SMART" id="SM00650"/>
    </source>
</evidence>
<keyword evidence="11" id="KW-1185">Reference proteome</keyword>
<dbReference type="NCBIfam" id="TIGR00755">
    <property type="entry name" value="ksgA"/>
    <property type="match status" value="1"/>
</dbReference>
<dbReference type="PROSITE" id="PS51689">
    <property type="entry name" value="SAM_RNA_A_N6_MT"/>
    <property type="match status" value="1"/>
</dbReference>
<evidence type="ECO:0000256" key="3">
    <source>
        <dbReference type="ARBA" id="ARBA00022603"/>
    </source>
</evidence>
<feature type="binding site" evidence="7 8">
    <location>
        <position position="39"/>
    </location>
    <ligand>
        <name>S-adenosyl-L-methionine</name>
        <dbReference type="ChEBI" id="CHEBI:59789"/>
    </ligand>
</feature>
<comment type="caution">
    <text evidence="7">Lacks conserved residue(s) required for the propagation of feature annotation.</text>
</comment>
<feature type="binding site" evidence="8">
    <location>
        <position position="61"/>
    </location>
    <ligand>
        <name>S-adenosyl-L-methionine</name>
        <dbReference type="ChEBI" id="CHEBI:59789"/>
    </ligand>
</feature>
<evidence type="ECO:0000256" key="5">
    <source>
        <dbReference type="ARBA" id="ARBA00022691"/>
    </source>
</evidence>
<dbReference type="InterPro" id="IPR029063">
    <property type="entry name" value="SAM-dependent_MTases_sf"/>
</dbReference>
<dbReference type="Proteomes" id="UP000659388">
    <property type="component" value="Unassembled WGS sequence"/>
</dbReference>
<dbReference type="AlphaFoldDB" id="A0A937F7E9"/>
<feature type="binding site" evidence="7 8">
    <location>
        <position position="13"/>
    </location>
    <ligand>
        <name>S-adenosyl-L-methionine</name>
        <dbReference type="ChEBI" id="CHEBI:59789"/>
    </ligand>
</feature>
<dbReference type="RefSeq" id="WP_202244206.1">
    <property type="nucleotide sequence ID" value="NZ_JAESIY010000005.1"/>
</dbReference>
<dbReference type="InterPro" id="IPR023165">
    <property type="entry name" value="rRNA_Ade_diMease-like_C"/>
</dbReference>
<keyword evidence="2 7" id="KW-0698">rRNA processing</keyword>
<dbReference type="PANTHER" id="PTHR11727">
    <property type="entry name" value="DIMETHYLADENOSINE TRANSFERASE"/>
    <property type="match status" value="1"/>
</dbReference>
<dbReference type="Gene3D" id="1.10.8.100">
    <property type="entry name" value="Ribosomal RNA adenine dimethylase-like, domain 2"/>
    <property type="match status" value="1"/>
</dbReference>
<name>A0A937F7E9_9BACT</name>
<dbReference type="CDD" id="cd02440">
    <property type="entry name" value="AdoMet_MTases"/>
    <property type="match status" value="1"/>
</dbReference>
<dbReference type="EMBL" id="JAESIY010000005">
    <property type="protein sequence ID" value="MBL3656407.1"/>
    <property type="molecule type" value="Genomic_DNA"/>
</dbReference>
<evidence type="ECO:0000256" key="7">
    <source>
        <dbReference type="HAMAP-Rule" id="MF_00607"/>
    </source>
</evidence>
<dbReference type="EC" id="2.1.1.182" evidence="7"/>
<organism evidence="10 11">
    <name type="scientific">Fulvivirga sediminis</name>
    <dbReference type="NCBI Taxonomy" id="2803949"/>
    <lineage>
        <taxon>Bacteria</taxon>
        <taxon>Pseudomonadati</taxon>
        <taxon>Bacteroidota</taxon>
        <taxon>Cytophagia</taxon>
        <taxon>Cytophagales</taxon>
        <taxon>Fulvivirgaceae</taxon>
        <taxon>Fulvivirga</taxon>
    </lineage>
</organism>
<dbReference type="SUPFAM" id="SSF53335">
    <property type="entry name" value="S-adenosyl-L-methionine-dependent methyltransferases"/>
    <property type="match status" value="1"/>
</dbReference>